<proteinExistence type="predicted"/>
<dbReference type="SUPFAM" id="SSF53187">
    <property type="entry name" value="Zn-dependent exopeptidases"/>
    <property type="match status" value="1"/>
</dbReference>
<organism evidence="1">
    <name type="scientific">bioreactor metagenome</name>
    <dbReference type="NCBI Taxonomy" id="1076179"/>
    <lineage>
        <taxon>unclassified sequences</taxon>
        <taxon>metagenomes</taxon>
        <taxon>ecological metagenomes</taxon>
    </lineage>
</organism>
<evidence type="ECO:0000313" key="1">
    <source>
        <dbReference type="EMBL" id="MPN62553.1"/>
    </source>
</evidence>
<reference evidence="1" key="1">
    <citation type="submission" date="2019-08" db="EMBL/GenBank/DDBJ databases">
        <authorList>
            <person name="Kucharzyk K."/>
            <person name="Murdoch R.W."/>
            <person name="Higgins S."/>
            <person name="Loffler F."/>
        </authorList>
    </citation>
    <scope>NUCLEOTIDE SEQUENCE</scope>
</reference>
<sequence>MNNNPELNQIFEINAGVLYGKDNVRKGTHEPGSTDTGDLSHIMPTIHPWIEAVSGALHSKDYAIENIDAAYIKSAQALAMTIIDLLYGEGEVAEELLHSYKPLLTKKEYFDFLNSFAD</sequence>
<accession>A0A645JTB8</accession>
<dbReference type="EMBL" id="VSSQ01140711">
    <property type="protein sequence ID" value="MPN62553.1"/>
    <property type="molecule type" value="Genomic_DNA"/>
</dbReference>
<dbReference type="Gene3D" id="3.40.630.10">
    <property type="entry name" value="Zn peptidases"/>
    <property type="match status" value="1"/>
</dbReference>
<protein>
    <submittedName>
        <fullName evidence="1">Uncharacterized protein</fullName>
    </submittedName>
</protein>
<comment type="caution">
    <text evidence="1">The sequence shown here is derived from an EMBL/GenBank/DDBJ whole genome shotgun (WGS) entry which is preliminary data.</text>
</comment>
<name>A0A645JTB8_9ZZZZ</name>
<dbReference type="AlphaFoldDB" id="A0A645JTB8"/>
<gene>
    <name evidence="1" type="ORF">SDC9_210302</name>
</gene>